<dbReference type="Pfam" id="PF00570">
    <property type="entry name" value="HRDC"/>
    <property type="match status" value="1"/>
</dbReference>
<keyword evidence="11" id="KW-0238">DNA-binding</keyword>
<evidence type="ECO:0000313" key="21">
    <source>
        <dbReference type="Proteomes" id="UP001623591"/>
    </source>
</evidence>
<dbReference type="Pfam" id="PF09382">
    <property type="entry name" value="RQC"/>
    <property type="match status" value="1"/>
</dbReference>
<evidence type="ECO:0000256" key="7">
    <source>
        <dbReference type="ARBA" id="ARBA00022801"/>
    </source>
</evidence>
<keyword evidence="7" id="KW-0378">Hydrolase</keyword>
<dbReference type="Gene3D" id="1.10.150.80">
    <property type="entry name" value="HRDC domain"/>
    <property type="match status" value="1"/>
</dbReference>
<dbReference type="Pfam" id="PF16124">
    <property type="entry name" value="RecQ_Zn_bind"/>
    <property type="match status" value="1"/>
</dbReference>
<dbReference type="EMBL" id="JBJHZZ010000009">
    <property type="protein sequence ID" value="MFL0247788.1"/>
    <property type="molecule type" value="Genomic_DNA"/>
</dbReference>
<accession>A0ABW8T5P5</accession>
<dbReference type="InterPro" id="IPR027417">
    <property type="entry name" value="P-loop_NTPase"/>
</dbReference>
<keyword evidence="21" id="KW-1185">Reference proteome</keyword>
<evidence type="ECO:0000256" key="2">
    <source>
        <dbReference type="ARBA" id="ARBA00001947"/>
    </source>
</evidence>
<evidence type="ECO:0000256" key="16">
    <source>
        <dbReference type="NCBIfam" id="TIGR01389"/>
    </source>
</evidence>
<organism evidence="20 21">
    <name type="scientific">Candidatus Clostridium stratigraminis</name>
    <dbReference type="NCBI Taxonomy" id="3381661"/>
    <lineage>
        <taxon>Bacteria</taxon>
        <taxon>Bacillati</taxon>
        <taxon>Bacillota</taxon>
        <taxon>Clostridia</taxon>
        <taxon>Eubacteriales</taxon>
        <taxon>Clostridiaceae</taxon>
        <taxon>Clostridium</taxon>
    </lineage>
</organism>
<dbReference type="InterPro" id="IPR036390">
    <property type="entry name" value="WH_DNA-bd_sf"/>
</dbReference>
<keyword evidence="4" id="KW-0479">Metal-binding</keyword>
<dbReference type="NCBIfam" id="TIGR00614">
    <property type="entry name" value="recQ_fam"/>
    <property type="match status" value="1"/>
</dbReference>
<evidence type="ECO:0000256" key="1">
    <source>
        <dbReference type="ARBA" id="ARBA00001946"/>
    </source>
</evidence>
<feature type="domain" description="HRDC" evidence="17">
    <location>
        <begin position="514"/>
        <end position="594"/>
    </location>
</feature>
<evidence type="ECO:0000256" key="15">
    <source>
        <dbReference type="ARBA" id="ARBA00034617"/>
    </source>
</evidence>
<keyword evidence="13" id="KW-0234">DNA repair</keyword>
<dbReference type="Pfam" id="PF00271">
    <property type="entry name" value="Helicase_C"/>
    <property type="match status" value="1"/>
</dbReference>
<protein>
    <recommendedName>
        <fullName evidence="16">DNA helicase RecQ</fullName>
        <ecNumber evidence="16">5.6.2.4</ecNumber>
    </recommendedName>
</protein>
<dbReference type="InterPro" id="IPR029491">
    <property type="entry name" value="Helicase_HTH"/>
</dbReference>
<evidence type="ECO:0000256" key="10">
    <source>
        <dbReference type="ARBA" id="ARBA00022840"/>
    </source>
</evidence>
<keyword evidence="12" id="KW-0233">DNA recombination</keyword>
<evidence type="ECO:0000256" key="14">
    <source>
        <dbReference type="ARBA" id="ARBA00023235"/>
    </source>
</evidence>
<keyword evidence="5" id="KW-0547">Nucleotide-binding</keyword>
<feature type="domain" description="Helicase ATP-binding" evidence="18">
    <location>
        <begin position="26"/>
        <end position="195"/>
    </location>
</feature>
<dbReference type="InterPro" id="IPR018982">
    <property type="entry name" value="RQC_domain"/>
</dbReference>
<keyword evidence="9" id="KW-0862">Zinc</keyword>
<dbReference type="Pfam" id="PF00270">
    <property type="entry name" value="DEAD"/>
    <property type="match status" value="1"/>
</dbReference>
<dbReference type="EC" id="5.6.2.4" evidence="16"/>
<dbReference type="SUPFAM" id="SSF47819">
    <property type="entry name" value="HRDC-like"/>
    <property type="match status" value="1"/>
</dbReference>
<keyword evidence="8 20" id="KW-0347">Helicase</keyword>
<comment type="catalytic activity">
    <reaction evidence="15">
        <text>Couples ATP hydrolysis with the unwinding of duplex DNA by translocating in the 3'-5' direction.</text>
        <dbReference type="EC" id="5.6.2.4"/>
    </reaction>
</comment>
<dbReference type="RefSeq" id="WP_406770219.1">
    <property type="nucleotide sequence ID" value="NZ_JBJHZZ010000009.1"/>
</dbReference>
<dbReference type="SMART" id="SM00487">
    <property type="entry name" value="DEXDc"/>
    <property type="match status" value="1"/>
</dbReference>
<dbReference type="GO" id="GO:0004386">
    <property type="term" value="F:helicase activity"/>
    <property type="evidence" value="ECO:0007669"/>
    <property type="project" value="UniProtKB-KW"/>
</dbReference>
<evidence type="ECO:0000256" key="12">
    <source>
        <dbReference type="ARBA" id="ARBA00023172"/>
    </source>
</evidence>
<keyword evidence="10" id="KW-0067">ATP-binding</keyword>
<evidence type="ECO:0000256" key="3">
    <source>
        <dbReference type="ARBA" id="ARBA00005446"/>
    </source>
</evidence>
<dbReference type="InterPro" id="IPR036388">
    <property type="entry name" value="WH-like_DNA-bd_sf"/>
</dbReference>
<dbReference type="InterPro" id="IPR014001">
    <property type="entry name" value="Helicase_ATP-bd"/>
</dbReference>
<feature type="domain" description="Helicase C-terminal" evidence="19">
    <location>
        <begin position="216"/>
        <end position="363"/>
    </location>
</feature>
<evidence type="ECO:0000256" key="5">
    <source>
        <dbReference type="ARBA" id="ARBA00022741"/>
    </source>
</evidence>
<dbReference type="Pfam" id="PF14493">
    <property type="entry name" value="HTH_40"/>
    <property type="match status" value="1"/>
</dbReference>
<dbReference type="Gene3D" id="1.10.10.10">
    <property type="entry name" value="Winged helix-like DNA-binding domain superfamily/Winged helix DNA-binding domain"/>
    <property type="match status" value="1"/>
</dbReference>
<dbReference type="Gene3D" id="3.40.50.300">
    <property type="entry name" value="P-loop containing nucleotide triphosphate hydrolases"/>
    <property type="match status" value="2"/>
</dbReference>
<comment type="cofactor">
    <cofactor evidence="2">
        <name>Zn(2+)</name>
        <dbReference type="ChEBI" id="CHEBI:29105"/>
    </cofactor>
</comment>
<dbReference type="InterPro" id="IPR001650">
    <property type="entry name" value="Helicase_C-like"/>
</dbReference>
<dbReference type="PROSITE" id="PS51192">
    <property type="entry name" value="HELICASE_ATP_BIND_1"/>
    <property type="match status" value="1"/>
</dbReference>
<dbReference type="NCBIfam" id="TIGR01389">
    <property type="entry name" value="recQ"/>
    <property type="match status" value="1"/>
</dbReference>
<dbReference type="InterPro" id="IPR032284">
    <property type="entry name" value="RecQ_Zn-bd"/>
</dbReference>
<evidence type="ECO:0000259" key="19">
    <source>
        <dbReference type="PROSITE" id="PS51194"/>
    </source>
</evidence>
<dbReference type="SUPFAM" id="SSF52540">
    <property type="entry name" value="P-loop containing nucleoside triphosphate hydrolases"/>
    <property type="match status" value="1"/>
</dbReference>
<dbReference type="InterPro" id="IPR004589">
    <property type="entry name" value="DNA_helicase_ATP-dep_RecQ"/>
</dbReference>
<dbReference type="SMART" id="SM00341">
    <property type="entry name" value="HRDC"/>
    <property type="match status" value="1"/>
</dbReference>
<dbReference type="CDD" id="cd17920">
    <property type="entry name" value="DEXHc_RecQ"/>
    <property type="match status" value="1"/>
</dbReference>
<keyword evidence="14" id="KW-0413">Isomerase</keyword>
<keyword evidence="6" id="KW-0227">DNA damage</keyword>
<dbReference type="PROSITE" id="PS51194">
    <property type="entry name" value="HELICASE_CTER"/>
    <property type="match status" value="1"/>
</dbReference>
<dbReference type="InterPro" id="IPR044876">
    <property type="entry name" value="HRDC_dom_sf"/>
</dbReference>
<sequence length="728" mass="83423">MVNKAIEALQKYYGYKDFRESQKPVVESILKGKDTLAIMPTGGGKSICYQVPAVLFEGITIVISPLISLMKDQVDNIVDLGISAAYINSSLSSNKINIILDKLRNKEIKILYLAPERLESVDFCELMKDLNISQIAIDEAHCVSQWGHDFRTSYRYIPKFICIFKTRPLITAFTATATKEVREDIVKLLELDSPNVFVAGFDRANLNINVIKISNRFSYLLKYIKENSDSSGIIYVSTRKEADNIYEKLIENNINAGKYHAGLSDEDRKNNQENFVYDRTNVMVATNAFGMGINKLDVRYVIHYNLPRNIESYYQEIGRAGRDSEKSDCILMFAPQDVMTQKYLIETSIESPERRANEYKKLQGMVDFVHHNGCLRKYILNYFEEEEAYSECSSCSNCLSDGEMIDKTVDAQKVLSCIYRMKRNFGVNVIVDVLRGSSQKKVLQYKFNELSTYGIMKEYSKEYVAGFINTLISHGYISLKEGEFPTVILNTISMEILRGQEKVILKELTKVKKVSSDNSLFEKLRAARREIALKEGVPPYYIFSDATLSEMSRRFPAAEEQMRDISGVGEVKYERYGEIFINHINDYIVENNIAVTWTFERDIKTGKSKEKLPLKENIEGLKTKTHDITLNMLKEGKSIRNIAKERELTLVTILSHLEKCAEEEKLKGISIDFEEMFTEEEEMLILKAANEVGSERLTPIKKLLPEDISFDKIRGVIIKNFDLKREAN</sequence>
<evidence type="ECO:0000256" key="4">
    <source>
        <dbReference type="ARBA" id="ARBA00022723"/>
    </source>
</evidence>
<evidence type="ECO:0000313" key="20">
    <source>
        <dbReference type="EMBL" id="MFL0247788.1"/>
    </source>
</evidence>
<dbReference type="InterPro" id="IPR002121">
    <property type="entry name" value="HRDC_dom"/>
</dbReference>
<evidence type="ECO:0000256" key="13">
    <source>
        <dbReference type="ARBA" id="ARBA00023204"/>
    </source>
</evidence>
<dbReference type="SUPFAM" id="SSF46785">
    <property type="entry name" value="Winged helix' DNA-binding domain"/>
    <property type="match status" value="1"/>
</dbReference>
<evidence type="ECO:0000256" key="9">
    <source>
        <dbReference type="ARBA" id="ARBA00022833"/>
    </source>
</evidence>
<evidence type="ECO:0000259" key="17">
    <source>
        <dbReference type="PROSITE" id="PS50967"/>
    </source>
</evidence>
<dbReference type="InterPro" id="IPR011545">
    <property type="entry name" value="DEAD/DEAH_box_helicase_dom"/>
</dbReference>
<evidence type="ECO:0000256" key="8">
    <source>
        <dbReference type="ARBA" id="ARBA00022806"/>
    </source>
</evidence>
<comment type="caution">
    <text evidence="20">The sequence shown here is derived from an EMBL/GenBank/DDBJ whole genome shotgun (WGS) entry which is preliminary data.</text>
</comment>
<dbReference type="InterPro" id="IPR010997">
    <property type="entry name" value="HRDC-like_sf"/>
</dbReference>
<evidence type="ECO:0000256" key="11">
    <source>
        <dbReference type="ARBA" id="ARBA00023125"/>
    </source>
</evidence>
<dbReference type="Proteomes" id="UP001623591">
    <property type="component" value="Unassembled WGS sequence"/>
</dbReference>
<dbReference type="PROSITE" id="PS50967">
    <property type="entry name" value="HRDC"/>
    <property type="match status" value="1"/>
</dbReference>
<dbReference type="SMART" id="SM00490">
    <property type="entry name" value="HELICc"/>
    <property type="match status" value="1"/>
</dbReference>
<dbReference type="PANTHER" id="PTHR13710:SF105">
    <property type="entry name" value="ATP-DEPENDENT DNA HELICASE Q1"/>
    <property type="match status" value="1"/>
</dbReference>
<name>A0ABW8T5P5_9CLOT</name>
<proteinExistence type="inferred from homology"/>
<dbReference type="PANTHER" id="PTHR13710">
    <property type="entry name" value="DNA HELICASE RECQ FAMILY MEMBER"/>
    <property type="match status" value="1"/>
</dbReference>
<evidence type="ECO:0000259" key="18">
    <source>
        <dbReference type="PROSITE" id="PS51192"/>
    </source>
</evidence>
<gene>
    <name evidence="20" type="primary">recQ</name>
    <name evidence="20" type="ORF">ACJDUG_12485</name>
</gene>
<dbReference type="SMART" id="SM00956">
    <property type="entry name" value="RQC"/>
    <property type="match status" value="1"/>
</dbReference>
<comment type="similarity">
    <text evidence="3">Belongs to the helicase family. RecQ subfamily.</text>
</comment>
<comment type="cofactor">
    <cofactor evidence="1">
        <name>Mg(2+)</name>
        <dbReference type="ChEBI" id="CHEBI:18420"/>
    </cofactor>
</comment>
<evidence type="ECO:0000256" key="6">
    <source>
        <dbReference type="ARBA" id="ARBA00022763"/>
    </source>
</evidence>
<reference evidence="20 21" key="1">
    <citation type="submission" date="2024-11" db="EMBL/GenBank/DDBJ databases">
        <authorList>
            <person name="Heng Y.C."/>
            <person name="Lim A.C.H."/>
            <person name="Lee J.K.Y."/>
            <person name="Kittelmann S."/>
        </authorList>
    </citation>
    <scope>NUCLEOTIDE SEQUENCE [LARGE SCALE GENOMIC DNA]</scope>
    <source>
        <strain evidence="20 21">WILCCON 0185</strain>
    </source>
</reference>
<dbReference type="InterPro" id="IPR006293">
    <property type="entry name" value="DNA_helicase_ATP-dep_RecQ_bac"/>
</dbReference>